<name>A0A0C3RIP5_9PORP</name>
<comment type="caution">
    <text evidence="4">The sequence shown here is derived from an EMBL/GenBank/DDBJ whole genome shotgun (WGS) entry which is preliminary data.</text>
</comment>
<protein>
    <submittedName>
        <fullName evidence="4">Cell envelope biogenesis protein LolA</fullName>
    </submittedName>
</protein>
<proteinExistence type="predicted"/>
<dbReference type="Pfam" id="PF03548">
    <property type="entry name" value="LolA"/>
    <property type="match status" value="1"/>
</dbReference>
<reference evidence="4" key="1">
    <citation type="submission" date="2014-07" db="EMBL/GenBank/DDBJ databases">
        <title>Porphyromonadaceae bacterium OUH 308042 = ATCC BAA-2681 = DSM 28342 draft genome.</title>
        <authorList>
            <person name="Sydenham T.V."/>
            <person name="Hasman H."/>
            <person name="Justensen U.S."/>
        </authorList>
    </citation>
    <scope>NUCLEOTIDE SEQUENCE [LARGE SCALE GENOMIC DNA]</scope>
    <source>
        <strain evidence="4">OUH 308042</strain>
    </source>
</reference>
<keyword evidence="1 2" id="KW-0732">Signal</keyword>
<dbReference type="AlphaFoldDB" id="A0A0C3RIP5"/>
<evidence type="ECO:0000313" key="5">
    <source>
        <dbReference type="Proteomes" id="UP000031937"/>
    </source>
</evidence>
<dbReference type="InterPro" id="IPR004564">
    <property type="entry name" value="OM_lipoprot_carrier_LolA-like"/>
</dbReference>
<dbReference type="InterPro" id="IPR029046">
    <property type="entry name" value="LolA/LolB/LppX"/>
</dbReference>
<reference evidence="3 5" key="2">
    <citation type="submission" date="2014-07" db="EMBL/GenBank/DDBJ databases">
        <title>Porphyromonadaceae bacterium OUH 334697 = ATCC BAA-2682 = DSM 28341 draft genome.</title>
        <authorList>
            <person name="Sydenham T.V."/>
            <person name="Hasman H."/>
            <person name="Justesen U.S."/>
        </authorList>
    </citation>
    <scope>NUCLEOTIDE SEQUENCE [LARGE SCALE GENOMIC DNA]</scope>
    <source>
        <strain evidence="3 5">OUH 334697</strain>
    </source>
</reference>
<dbReference type="EMBL" id="JPIT01000038">
    <property type="protein sequence ID" value="KIO42650.1"/>
    <property type="molecule type" value="Genomic_DNA"/>
</dbReference>
<dbReference type="EMBL" id="JPIU01000023">
    <property type="protein sequence ID" value="KIO47366.1"/>
    <property type="molecule type" value="Genomic_DNA"/>
</dbReference>
<dbReference type="Proteomes" id="UP000031980">
    <property type="component" value="Unassembled WGS sequence"/>
</dbReference>
<dbReference type="RefSeq" id="WP_041504497.1">
    <property type="nucleotide sequence ID" value="NZ_JPIT01000038.1"/>
</dbReference>
<dbReference type="OrthoDB" id="9810685at2"/>
<dbReference type="SUPFAM" id="SSF89392">
    <property type="entry name" value="Prokaryotic lipoproteins and lipoprotein localization factors"/>
    <property type="match status" value="1"/>
</dbReference>
<accession>A0A0C3RIP5</accession>
<dbReference type="CDD" id="cd16325">
    <property type="entry name" value="LolA"/>
    <property type="match status" value="1"/>
</dbReference>
<evidence type="ECO:0000313" key="3">
    <source>
        <dbReference type="EMBL" id="KIO42650.1"/>
    </source>
</evidence>
<evidence type="ECO:0000256" key="1">
    <source>
        <dbReference type="ARBA" id="ARBA00022729"/>
    </source>
</evidence>
<organism evidence="4 6">
    <name type="scientific">Sanguibacteroides justesenii</name>
    <dbReference type="NCBI Taxonomy" id="1547597"/>
    <lineage>
        <taxon>Bacteria</taxon>
        <taxon>Pseudomonadati</taxon>
        <taxon>Bacteroidota</taxon>
        <taxon>Bacteroidia</taxon>
        <taxon>Bacteroidales</taxon>
        <taxon>Porphyromonadaceae</taxon>
        <taxon>Sanguibacteroides</taxon>
    </lineage>
</organism>
<dbReference type="Gene3D" id="2.50.20.10">
    <property type="entry name" value="Lipoprotein localisation LolA/LolB/LppX"/>
    <property type="match status" value="1"/>
</dbReference>
<gene>
    <name evidence="4" type="ORF">BA92_00915</name>
    <name evidence="3" type="ORF">IE90_14235</name>
</gene>
<evidence type="ECO:0000313" key="4">
    <source>
        <dbReference type="EMBL" id="KIO47366.1"/>
    </source>
</evidence>
<feature type="signal peptide" evidence="2">
    <location>
        <begin position="1"/>
        <end position="19"/>
    </location>
</feature>
<feature type="chain" id="PRO_5043118913" evidence="2">
    <location>
        <begin position="20"/>
        <end position="211"/>
    </location>
</feature>
<evidence type="ECO:0000256" key="2">
    <source>
        <dbReference type="SAM" id="SignalP"/>
    </source>
</evidence>
<keyword evidence="6" id="KW-1185">Reference proteome</keyword>
<evidence type="ECO:0000313" key="6">
    <source>
        <dbReference type="Proteomes" id="UP000031980"/>
    </source>
</evidence>
<dbReference type="Proteomes" id="UP000031937">
    <property type="component" value="Unassembled WGS sequence"/>
</dbReference>
<sequence>MKYILSLIAIAMSSMLSYAQTDTNAKNILDKTVEKIKSYPAVEIVFDMAMENKAENIHESYEGKAYMKEKMYKIEIMDQINYFDGETIYTYMPDAEEVTVKLPDEDQESFLNPTILFDIHNQKFNQKLVENKNGIAYIELTPKAPHKQIKKIGVWIDTAKNTVQKVISYGKDGNDIIITIKSLKKPEQELDITFFRFDTKAHPDVEINDLR</sequence>